<accession>A0AAD8H0N3</accession>
<dbReference type="SUPFAM" id="SSF51197">
    <property type="entry name" value="Clavaminate synthase-like"/>
    <property type="match status" value="1"/>
</dbReference>
<dbReference type="InterPro" id="IPR026992">
    <property type="entry name" value="DIOX_N"/>
</dbReference>
<gene>
    <name evidence="6" type="ORF">POM88_051449</name>
</gene>
<evidence type="ECO:0000259" key="5">
    <source>
        <dbReference type="PROSITE" id="PS51471"/>
    </source>
</evidence>
<dbReference type="InterPro" id="IPR050295">
    <property type="entry name" value="Plant_2OG-oxidoreductases"/>
</dbReference>
<evidence type="ECO:0000256" key="1">
    <source>
        <dbReference type="ARBA" id="ARBA00008056"/>
    </source>
</evidence>
<evidence type="ECO:0000256" key="4">
    <source>
        <dbReference type="RuleBase" id="RU003682"/>
    </source>
</evidence>
<dbReference type="InterPro" id="IPR027443">
    <property type="entry name" value="IPNS-like_sf"/>
</dbReference>
<dbReference type="FunFam" id="2.60.120.330:FF:000018">
    <property type="entry name" value="2-oxoglutarate (2OG) and Fe(II)-dependent oxygenase superfamily protein"/>
    <property type="match status" value="1"/>
</dbReference>
<dbReference type="PANTHER" id="PTHR47991">
    <property type="entry name" value="OXOGLUTARATE/IRON-DEPENDENT DIOXYGENASE"/>
    <property type="match status" value="1"/>
</dbReference>
<keyword evidence="4" id="KW-0560">Oxidoreductase</keyword>
<organism evidence="6 7">
    <name type="scientific">Heracleum sosnowskyi</name>
    <dbReference type="NCBI Taxonomy" id="360622"/>
    <lineage>
        <taxon>Eukaryota</taxon>
        <taxon>Viridiplantae</taxon>
        <taxon>Streptophyta</taxon>
        <taxon>Embryophyta</taxon>
        <taxon>Tracheophyta</taxon>
        <taxon>Spermatophyta</taxon>
        <taxon>Magnoliopsida</taxon>
        <taxon>eudicotyledons</taxon>
        <taxon>Gunneridae</taxon>
        <taxon>Pentapetalae</taxon>
        <taxon>asterids</taxon>
        <taxon>campanulids</taxon>
        <taxon>Apiales</taxon>
        <taxon>Apiaceae</taxon>
        <taxon>Apioideae</taxon>
        <taxon>apioid superclade</taxon>
        <taxon>Tordylieae</taxon>
        <taxon>Tordyliinae</taxon>
        <taxon>Heracleum</taxon>
    </lineage>
</organism>
<feature type="domain" description="Fe2OG dioxygenase" evidence="5">
    <location>
        <begin position="211"/>
        <end position="309"/>
    </location>
</feature>
<dbReference type="InterPro" id="IPR044861">
    <property type="entry name" value="IPNS-like_FE2OG_OXY"/>
</dbReference>
<proteinExistence type="inferred from homology"/>
<evidence type="ECO:0000313" key="7">
    <source>
        <dbReference type="Proteomes" id="UP001237642"/>
    </source>
</evidence>
<dbReference type="PROSITE" id="PS51471">
    <property type="entry name" value="FE2OG_OXY"/>
    <property type="match status" value="1"/>
</dbReference>
<reference evidence="6" key="1">
    <citation type="submission" date="2023-02" db="EMBL/GenBank/DDBJ databases">
        <title>Genome of toxic invasive species Heracleum sosnowskyi carries increased number of genes despite the absence of recent whole-genome duplications.</title>
        <authorList>
            <person name="Schelkunov M."/>
            <person name="Shtratnikova V."/>
            <person name="Makarenko M."/>
            <person name="Klepikova A."/>
            <person name="Omelchenko D."/>
            <person name="Novikova G."/>
            <person name="Obukhova E."/>
            <person name="Bogdanov V."/>
            <person name="Penin A."/>
            <person name="Logacheva M."/>
        </authorList>
    </citation>
    <scope>NUCLEOTIDE SEQUENCE</scope>
    <source>
        <strain evidence="6">Hsosn_3</strain>
        <tissue evidence="6">Leaf</tissue>
    </source>
</reference>
<dbReference type="Pfam" id="PF14226">
    <property type="entry name" value="DIOX_N"/>
    <property type="match status" value="1"/>
</dbReference>
<sequence>MAGVLPAGEAEVLLSKRVQEMVLDGEEPPALYICRNGEDTDDHVDSSTVSPIPIIDLSLVVPSATSTDKSIRELEKLRSALSTWGCFQAIGHGISSSFLDEIRKIAKEFFKQPVAEKKKIAKTVAEFEGYGADPAPEEGQPLDWSDRIVLEVYPQDNKNFNLWPAKPESFRDTLEEYTMKIKMLAEATSKVFAKSLNLDQNCFLDELGDQASITARFNYYSCCQRPDLVLGLKPHSDVTAFTMILQDESGLQIRKDDRWFTVPKNPDSIVFILGDYMEIMTNGIFKSPVHRVLSNLQMERISIAMFYNPPADKEIGPLDDLVTEENPRLFKNVKDYITTYFQYYQRGQRAIHTAQV</sequence>
<keyword evidence="7" id="KW-1185">Reference proteome</keyword>
<dbReference type="GO" id="GO:0016705">
    <property type="term" value="F:oxidoreductase activity, acting on paired donors, with incorporation or reduction of molecular oxygen"/>
    <property type="evidence" value="ECO:0007669"/>
    <property type="project" value="UniProtKB-ARBA"/>
</dbReference>
<keyword evidence="3 4" id="KW-0408">Iron</keyword>
<dbReference type="GO" id="GO:0046872">
    <property type="term" value="F:metal ion binding"/>
    <property type="evidence" value="ECO:0007669"/>
    <property type="project" value="UniProtKB-KW"/>
</dbReference>
<name>A0AAD8H0N3_9APIA</name>
<dbReference type="EMBL" id="JAUIZM010000011">
    <property type="protein sequence ID" value="KAK1358193.1"/>
    <property type="molecule type" value="Genomic_DNA"/>
</dbReference>
<evidence type="ECO:0000256" key="2">
    <source>
        <dbReference type="ARBA" id="ARBA00022723"/>
    </source>
</evidence>
<evidence type="ECO:0000313" key="6">
    <source>
        <dbReference type="EMBL" id="KAK1358193.1"/>
    </source>
</evidence>
<dbReference type="Pfam" id="PF03171">
    <property type="entry name" value="2OG-FeII_Oxy"/>
    <property type="match status" value="1"/>
</dbReference>
<dbReference type="InterPro" id="IPR005123">
    <property type="entry name" value="Oxoglu/Fe-dep_dioxygenase_dom"/>
</dbReference>
<reference evidence="6" key="2">
    <citation type="submission" date="2023-05" db="EMBL/GenBank/DDBJ databases">
        <authorList>
            <person name="Schelkunov M.I."/>
        </authorList>
    </citation>
    <scope>NUCLEOTIDE SEQUENCE</scope>
    <source>
        <strain evidence="6">Hsosn_3</strain>
        <tissue evidence="6">Leaf</tissue>
    </source>
</reference>
<comment type="caution">
    <text evidence="6">The sequence shown here is derived from an EMBL/GenBank/DDBJ whole genome shotgun (WGS) entry which is preliminary data.</text>
</comment>
<comment type="similarity">
    <text evidence="1 4">Belongs to the iron/ascorbate-dependent oxidoreductase family.</text>
</comment>
<evidence type="ECO:0000256" key="3">
    <source>
        <dbReference type="ARBA" id="ARBA00023004"/>
    </source>
</evidence>
<keyword evidence="2 4" id="KW-0479">Metal-binding</keyword>
<dbReference type="AlphaFoldDB" id="A0AAD8H0N3"/>
<dbReference type="Gene3D" id="2.60.120.330">
    <property type="entry name" value="B-lactam Antibiotic, Isopenicillin N Synthase, Chain"/>
    <property type="match status" value="1"/>
</dbReference>
<protein>
    <submittedName>
        <fullName evidence="6">Codeine O-demethylase</fullName>
    </submittedName>
</protein>
<dbReference type="Proteomes" id="UP001237642">
    <property type="component" value="Unassembled WGS sequence"/>
</dbReference>